<name>A0ABD5ZY62_9EURY</name>
<reference evidence="2 3" key="1">
    <citation type="journal article" date="2019" name="Int. J. Syst. Evol. Microbiol.">
        <title>The Global Catalogue of Microorganisms (GCM) 10K type strain sequencing project: providing services to taxonomists for standard genome sequencing and annotation.</title>
        <authorList>
            <consortium name="The Broad Institute Genomics Platform"/>
            <consortium name="The Broad Institute Genome Sequencing Center for Infectious Disease"/>
            <person name="Wu L."/>
            <person name="Ma J."/>
        </authorList>
    </citation>
    <scope>NUCLEOTIDE SEQUENCE [LARGE SCALE GENOMIC DNA]</scope>
    <source>
        <strain evidence="2 3">GX21</strain>
    </source>
</reference>
<accession>A0ABD5ZY62</accession>
<protein>
    <submittedName>
        <fullName evidence="2">Rubrerythrin-like domain-containing protein</fullName>
    </submittedName>
</protein>
<dbReference type="NCBIfam" id="NF033497">
    <property type="entry name" value="rubre_like_arch"/>
    <property type="match status" value="1"/>
</dbReference>
<dbReference type="AlphaFoldDB" id="A0ABD5ZY62"/>
<comment type="caution">
    <text evidence="2">The sequence shown here is derived from an EMBL/GenBank/DDBJ whole genome shotgun (WGS) entry which is preliminary data.</text>
</comment>
<keyword evidence="3" id="KW-1185">Reference proteome</keyword>
<proteinExistence type="predicted"/>
<sequence length="49" mass="5527">MRHNRIDPYTPDGGYYECLSCAYRESSEDRLTTCPACGADVRNLAVARE</sequence>
<evidence type="ECO:0000259" key="1">
    <source>
        <dbReference type="Pfam" id="PF23455"/>
    </source>
</evidence>
<dbReference type="Pfam" id="PF23455">
    <property type="entry name" value="DUF7129"/>
    <property type="match status" value="1"/>
</dbReference>
<dbReference type="InterPro" id="IPR055553">
    <property type="entry name" value="DUF7129"/>
</dbReference>
<feature type="domain" description="DUF7129" evidence="1">
    <location>
        <begin position="5"/>
        <end position="49"/>
    </location>
</feature>
<organism evidence="2 3">
    <name type="scientific">Haloplanus litoreus</name>
    <dbReference type="NCBI Taxonomy" id="767515"/>
    <lineage>
        <taxon>Archaea</taxon>
        <taxon>Methanobacteriati</taxon>
        <taxon>Methanobacteriota</taxon>
        <taxon>Stenosarchaea group</taxon>
        <taxon>Halobacteria</taxon>
        <taxon>Halobacteriales</taxon>
        <taxon>Haloferacaceae</taxon>
        <taxon>Haloplanus</taxon>
    </lineage>
</organism>
<dbReference type="SUPFAM" id="SSF57802">
    <property type="entry name" value="Rubredoxin-like"/>
    <property type="match status" value="1"/>
</dbReference>
<dbReference type="RefSeq" id="WP_379703525.1">
    <property type="nucleotide sequence ID" value="NZ_JBHTAT010000001.1"/>
</dbReference>
<gene>
    <name evidence="2" type="ORF">ACFQKE_08345</name>
</gene>
<evidence type="ECO:0000313" key="3">
    <source>
        <dbReference type="Proteomes" id="UP001596434"/>
    </source>
</evidence>
<evidence type="ECO:0000313" key="2">
    <source>
        <dbReference type="EMBL" id="MFC7255301.1"/>
    </source>
</evidence>
<dbReference type="EMBL" id="JBHTAT010000001">
    <property type="protein sequence ID" value="MFC7255301.1"/>
    <property type="molecule type" value="Genomic_DNA"/>
</dbReference>
<dbReference type="GeneID" id="96953653"/>
<dbReference type="Proteomes" id="UP001596434">
    <property type="component" value="Unassembled WGS sequence"/>
</dbReference>